<organism evidence="2">
    <name type="scientific">Arundo donax</name>
    <name type="common">Giant reed</name>
    <name type="synonym">Donax arundinaceus</name>
    <dbReference type="NCBI Taxonomy" id="35708"/>
    <lineage>
        <taxon>Eukaryota</taxon>
        <taxon>Viridiplantae</taxon>
        <taxon>Streptophyta</taxon>
        <taxon>Embryophyta</taxon>
        <taxon>Tracheophyta</taxon>
        <taxon>Spermatophyta</taxon>
        <taxon>Magnoliopsida</taxon>
        <taxon>Liliopsida</taxon>
        <taxon>Poales</taxon>
        <taxon>Poaceae</taxon>
        <taxon>PACMAD clade</taxon>
        <taxon>Arundinoideae</taxon>
        <taxon>Arundineae</taxon>
        <taxon>Arundo</taxon>
    </lineage>
</organism>
<sequence>MQLMFGFSQFGNPSYSRTPEHLKELQLQKVHSEAQWPKGKDGLHTLSPGNQ</sequence>
<dbReference type="EMBL" id="GBRH01254724">
    <property type="protein sequence ID" value="JAD43171.1"/>
    <property type="molecule type" value="Transcribed_RNA"/>
</dbReference>
<proteinExistence type="predicted"/>
<reference evidence="2" key="2">
    <citation type="journal article" date="2015" name="Data Brief">
        <title>Shoot transcriptome of the giant reed, Arundo donax.</title>
        <authorList>
            <person name="Barrero R.A."/>
            <person name="Guerrero F.D."/>
            <person name="Moolhuijzen P."/>
            <person name="Goolsby J.A."/>
            <person name="Tidwell J."/>
            <person name="Bellgard S.E."/>
            <person name="Bellgard M.I."/>
        </authorList>
    </citation>
    <scope>NUCLEOTIDE SEQUENCE</scope>
    <source>
        <tissue evidence="2">Shoot tissue taken approximately 20 cm above the soil surface</tissue>
    </source>
</reference>
<evidence type="ECO:0000313" key="2">
    <source>
        <dbReference type="EMBL" id="JAD43171.1"/>
    </source>
</evidence>
<evidence type="ECO:0000256" key="1">
    <source>
        <dbReference type="SAM" id="MobiDB-lite"/>
    </source>
</evidence>
<accession>A0A0A8ZWG2</accession>
<reference evidence="2" key="1">
    <citation type="submission" date="2014-09" db="EMBL/GenBank/DDBJ databases">
        <authorList>
            <person name="Magalhaes I.L.F."/>
            <person name="Oliveira U."/>
            <person name="Santos F.R."/>
            <person name="Vidigal T.H.D.A."/>
            <person name="Brescovit A.D."/>
            <person name="Santos A.J."/>
        </authorList>
    </citation>
    <scope>NUCLEOTIDE SEQUENCE</scope>
    <source>
        <tissue evidence="2">Shoot tissue taken approximately 20 cm above the soil surface</tissue>
    </source>
</reference>
<dbReference type="AlphaFoldDB" id="A0A0A8ZWG2"/>
<name>A0A0A8ZWG2_ARUDO</name>
<feature type="compositionally biased region" description="Basic and acidic residues" evidence="1">
    <location>
        <begin position="31"/>
        <end position="43"/>
    </location>
</feature>
<protein>
    <submittedName>
        <fullName evidence="2">Uncharacterized protein</fullName>
    </submittedName>
</protein>
<feature type="region of interest" description="Disordered" evidence="1">
    <location>
        <begin position="31"/>
        <end position="51"/>
    </location>
</feature>